<evidence type="ECO:0000313" key="5">
    <source>
        <dbReference type="EMBL" id="KAK4078533.1"/>
    </source>
</evidence>
<feature type="region of interest" description="Disordered" evidence="2">
    <location>
        <begin position="127"/>
        <end position="183"/>
    </location>
</feature>
<evidence type="ECO:0000256" key="1">
    <source>
        <dbReference type="ARBA" id="ARBA00022729"/>
    </source>
</evidence>
<evidence type="ECO:0000313" key="6">
    <source>
        <dbReference type="Proteomes" id="UP001273209"/>
    </source>
</evidence>
<dbReference type="AlphaFoldDB" id="A0AAE1IGW0"/>
<organism evidence="5 6">
    <name type="scientific">Trichoderma aggressivum f. europaeum</name>
    <dbReference type="NCBI Taxonomy" id="173218"/>
    <lineage>
        <taxon>Eukaryota</taxon>
        <taxon>Fungi</taxon>
        <taxon>Dikarya</taxon>
        <taxon>Ascomycota</taxon>
        <taxon>Pezizomycotina</taxon>
        <taxon>Sordariomycetes</taxon>
        <taxon>Hypocreomycetidae</taxon>
        <taxon>Hypocreales</taxon>
        <taxon>Hypocreaceae</taxon>
        <taxon>Trichoderma</taxon>
    </lineage>
</organism>
<sequence>MRFTLTVPAFLALVSAAFAQTADFDPITVPTSNEEITSGAPFTVEWTVPAKYAADTITIELIGGPTQATQQVLATIATGVKNSAKTFVWNVDATLGSQAFYGLIFRSESNPDIFQYSNPFHIKTGTVKASSTTPAGPAHTSSGSYGNLPPAQSSGSYGNLPPAQSSGSYGNLPPADTTTVTTSTGVKTVTLATQSTTEAPVYTPPVYTPPVYTPPAVTDVTVILNATTTVPCRNSTIAPPTLSAPTTLQSATRLPPPPPSSPIYVPPGVQTTSTWVAPSAPSASNPSVTAPPTIPTNGGARVGGSALALVASLVAAYFAL</sequence>
<evidence type="ECO:0000259" key="4">
    <source>
        <dbReference type="Pfam" id="PF10342"/>
    </source>
</evidence>
<gene>
    <name evidence="5" type="ORF">Triagg1_2864</name>
</gene>
<dbReference type="EMBL" id="JAWRVG010000008">
    <property type="protein sequence ID" value="KAK4078533.1"/>
    <property type="molecule type" value="Genomic_DNA"/>
</dbReference>
<feature type="compositionally biased region" description="Polar residues" evidence="2">
    <location>
        <begin position="237"/>
        <end position="252"/>
    </location>
</feature>
<reference evidence="5" key="1">
    <citation type="submission" date="2023-11" db="EMBL/GenBank/DDBJ databases">
        <title>The genome sequences of three competitors of mushroom-forming fungi.</title>
        <authorList>
            <person name="Beijen E."/>
            <person name="Ohm R.A."/>
        </authorList>
    </citation>
    <scope>NUCLEOTIDE SEQUENCE</scope>
    <source>
        <strain evidence="5">CBS 100526</strain>
    </source>
</reference>
<proteinExistence type="predicted"/>
<keyword evidence="1 3" id="KW-0732">Signal</keyword>
<dbReference type="RefSeq" id="XP_062757931.1">
    <property type="nucleotide sequence ID" value="XM_062897092.1"/>
</dbReference>
<feature type="compositionally biased region" description="Polar residues" evidence="2">
    <location>
        <begin position="127"/>
        <end position="169"/>
    </location>
</feature>
<feature type="signal peptide" evidence="3">
    <location>
        <begin position="1"/>
        <end position="19"/>
    </location>
</feature>
<keyword evidence="6" id="KW-1185">Reference proteome</keyword>
<dbReference type="Pfam" id="PF10342">
    <property type="entry name" value="Kre9_KNH"/>
    <property type="match status" value="1"/>
</dbReference>
<name>A0AAE1IGW0_9HYPO</name>
<dbReference type="Proteomes" id="UP001273209">
    <property type="component" value="Unassembled WGS sequence"/>
</dbReference>
<feature type="region of interest" description="Disordered" evidence="2">
    <location>
        <begin position="237"/>
        <end position="256"/>
    </location>
</feature>
<evidence type="ECO:0000256" key="2">
    <source>
        <dbReference type="SAM" id="MobiDB-lite"/>
    </source>
</evidence>
<dbReference type="GeneID" id="87916997"/>
<feature type="chain" id="PRO_5041911785" description="Yeast cell wall synthesis Kre9/Knh1-like N-terminal domain-containing protein" evidence="3">
    <location>
        <begin position="20"/>
        <end position="320"/>
    </location>
</feature>
<evidence type="ECO:0000256" key="3">
    <source>
        <dbReference type="SAM" id="SignalP"/>
    </source>
</evidence>
<accession>A0AAE1IGW0</accession>
<feature type="domain" description="Yeast cell wall synthesis Kre9/Knh1-like N-terminal" evidence="4">
    <location>
        <begin position="30"/>
        <end position="122"/>
    </location>
</feature>
<protein>
    <recommendedName>
        <fullName evidence="4">Yeast cell wall synthesis Kre9/Knh1-like N-terminal domain-containing protein</fullName>
    </recommendedName>
</protein>
<comment type="caution">
    <text evidence="5">The sequence shown here is derived from an EMBL/GenBank/DDBJ whole genome shotgun (WGS) entry which is preliminary data.</text>
</comment>
<dbReference type="InterPro" id="IPR018466">
    <property type="entry name" value="Kre9/Knh1-like_N"/>
</dbReference>